<protein>
    <submittedName>
        <fullName evidence="1">Uncharacterized protein</fullName>
    </submittedName>
</protein>
<evidence type="ECO:0000313" key="2">
    <source>
        <dbReference type="Proteomes" id="UP001632038"/>
    </source>
</evidence>
<comment type="caution">
    <text evidence="1">The sequence shown here is derived from an EMBL/GenBank/DDBJ whole genome shotgun (WGS) entry which is preliminary data.</text>
</comment>
<dbReference type="Proteomes" id="UP001632038">
    <property type="component" value="Unassembled WGS sequence"/>
</dbReference>
<dbReference type="AlphaFoldDB" id="A0ABD3DIE4"/>
<evidence type="ECO:0000313" key="1">
    <source>
        <dbReference type="EMBL" id="KAL3640809.1"/>
    </source>
</evidence>
<name>A0ABD3DIE4_9LAMI</name>
<dbReference type="EMBL" id="JAVIJP010000017">
    <property type="protein sequence ID" value="KAL3640809.1"/>
    <property type="molecule type" value="Genomic_DNA"/>
</dbReference>
<accession>A0ABD3DIE4</accession>
<keyword evidence="2" id="KW-1185">Reference proteome</keyword>
<organism evidence="1 2">
    <name type="scientific">Castilleja foliolosa</name>
    <dbReference type="NCBI Taxonomy" id="1961234"/>
    <lineage>
        <taxon>Eukaryota</taxon>
        <taxon>Viridiplantae</taxon>
        <taxon>Streptophyta</taxon>
        <taxon>Embryophyta</taxon>
        <taxon>Tracheophyta</taxon>
        <taxon>Spermatophyta</taxon>
        <taxon>Magnoliopsida</taxon>
        <taxon>eudicotyledons</taxon>
        <taxon>Gunneridae</taxon>
        <taxon>Pentapetalae</taxon>
        <taxon>asterids</taxon>
        <taxon>lamiids</taxon>
        <taxon>Lamiales</taxon>
        <taxon>Orobanchaceae</taxon>
        <taxon>Pedicularideae</taxon>
        <taxon>Castillejinae</taxon>
        <taxon>Castilleja</taxon>
    </lineage>
</organism>
<reference evidence="2" key="1">
    <citation type="journal article" date="2024" name="IScience">
        <title>Strigolactones Initiate the Formation of Haustorium-like Structures in Castilleja.</title>
        <authorList>
            <person name="Buerger M."/>
            <person name="Peterson D."/>
            <person name="Chory J."/>
        </authorList>
    </citation>
    <scope>NUCLEOTIDE SEQUENCE [LARGE SCALE GENOMIC DNA]</scope>
</reference>
<proteinExistence type="predicted"/>
<sequence>MAAKGLVCGGFPARGRNSGSTLVGLGHCPSVCARREGDGGGRWAVGWFRKIAWSCGFSAQFGFELIEGWLDGFDSSVTRLKGGYRRQRLEPVVAVHGHGGCARLSGLAGNGEVP</sequence>
<gene>
    <name evidence="1" type="ORF">CASFOL_015777</name>
</gene>